<comment type="caution">
    <text evidence="1">The sequence shown here is derived from an EMBL/GenBank/DDBJ whole genome shotgun (WGS) entry which is preliminary data.</text>
</comment>
<reference evidence="1 2" key="1">
    <citation type="submission" date="2020-12" db="EMBL/GenBank/DDBJ databases">
        <title>Bacterial novel species Adhaeribacter sp. BT258 isolated from soil.</title>
        <authorList>
            <person name="Jung H.-Y."/>
        </authorList>
    </citation>
    <scope>NUCLEOTIDE SEQUENCE [LARGE SCALE GENOMIC DNA]</scope>
    <source>
        <strain evidence="1 2">BT258</strain>
    </source>
</reference>
<dbReference type="RefSeq" id="WP_200507585.1">
    <property type="nucleotide sequence ID" value="NZ_JAEHFX010000011.1"/>
</dbReference>
<keyword evidence="2" id="KW-1185">Reference proteome</keyword>
<gene>
    <name evidence="1" type="ORF">I5M27_17045</name>
</gene>
<evidence type="ECO:0000313" key="2">
    <source>
        <dbReference type="Proteomes" id="UP000644147"/>
    </source>
</evidence>
<name>A0ABS1C5P5_9BACT</name>
<organism evidence="1 2">
    <name type="scientific">Adhaeribacter terrigena</name>
    <dbReference type="NCBI Taxonomy" id="2793070"/>
    <lineage>
        <taxon>Bacteria</taxon>
        <taxon>Pseudomonadati</taxon>
        <taxon>Bacteroidota</taxon>
        <taxon>Cytophagia</taxon>
        <taxon>Cytophagales</taxon>
        <taxon>Hymenobacteraceae</taxon>
        <taxon>Adhaeribacter</taxon>
    </lineage>
</organism>
<evidence type="ECO:0000313" key="1">
    <source>
        <dbReference type="EMBL" id="MBK0404704.1"/>
    </source>
</evidence>
<proteinExistence type="predicted"/>
<sequence>MVLFNTVRHNLHLKTVFVIILVSMSGCDLPMSSYELHDNLKEFGLTLKEEPNFRVNSKYATHIDYYENVELKLSDAELANLQTQIKNSNGFTNLKNYEKGLQEFRETDWKSYNTFDKNHLTENEKTLYPEAIDMAYYHEAHLGKWVERIDANSKLFEYYNTWGGESGATVTIIPSKKKLFYYLQDD</sequence>
<protein>
    <submittedName>
        <fullName evidence="1">Uncharacterized protein</fullName>
    </submittedName>
</protein>
<dbReference type="EMBL" id="JAEHFX010000011">
    <property type="protein sequence ID" value="MBK0404704.1"/>
    <property type="molecule type" value="Genomic_DNA"/>
</dbReference>
<accession>A0ABS1C5P5</accession>
<dbReference type="Proteomes" id="UP000644147">
    <property type="component" value="Unassembled WGS sequence"/>
</dbReference>